<evidence type="ECO:0000256" key="1">
    <source>
        <dbReference type="SAM" id="MobiDB-lite"/>
    </source>
</evidence>
<evidence type="ECO:0000313" key="3">
    <source>
        <dbReference type="Proteomes" id="UP001190700"/>
    </source>
</evidence>
<evidence type="ECO:0000313" key="2">
    <source>
        <dbReference type="EMBL" id="KAK3256470.1"/>
    </source>
</evidence>
<protein>
    <submittedName>
        <fullName evidence="2">Uncharacterized protein</fullName>
    </submittedName>
</protein>
<feature type="region of interest" description="Disordered" evidence="1">
    <location>
        <begin position="93"/>
        <end position="171"/>
    </location>
</feature>
<dbReference type="EMBL" id="LGRX02021628">
    <property type="protein sequence ID" value="KAK3256470.1"/>
    <property type="molecule type" value="Genomic_DNA"/>
</dbReference>
<feature type="region of interest" description="Disordered" evidence="1">
    <location>
        <begin position="1"/>
        <end position="30"/>
    </location>
</feature>
<comment type="caution">
    <text evidence="2">The sequence shown here is derived from an EMBL/GenBank/DDBJ whole genome shotgun (WGS) entry which is preliminary data.</text>
</comment>
<proteinExistence type="predicted"/>
<feature type="compositionally biased region" description="Basic and acidic residues" evidence="1">
    <location>
        <begin position="1"/>
        <end position="19"/>
    </location>
</feature>
<feature type="non-terminal residue" evidence="2">
    <location>
        <position position="1"/>
    </location>
</feature>
<sequence length="171" mass="18673">LPDRPDGNLDHLDPADHLDPPGPAPSSPDEVLSITASKITAEFKNVKWSYEQTYFPYLRGEGKGLAKVRNGMIHLTFNLRKNEVKFDDEAEVGVELKARSPPRADKEQSGKASEENSVEISQPDSSNQVLLEGKGGEFAWGEEEEGADGDEEDAESFADAAEEQPKESLCG</sequence>
<accession>A0AAE0FBB7</accession>
<feature type="compositionally biased region" description="Basic and acidic residues" evidence="1">
    <location>
        <begin position="94"/>
        <end position="114"/>
    </location>
</feature>
<organism evidence="2 3">
    <name type="scientific">Cymbomonas tetramitiformis</name>
    <dbReference type="NCBI Taxonomy" id="36881"/>
    <lineage>
        <taxon>Eukaryota</taxon>
        <taxon>Viridiplantae</taxon>
        <taxon>Chlorophyta</taxon>
        <taxon>Pyramimonadophyceae</taxon>
        <taxon>Pyramimonadales</taxon>
        <taxon>Pyramimonadaceae</taxon>
        <taxon>Cymbomonas</taxon>
    </lineage>
</organism>
<keyword evidence="3" id="KW-1185">Reference proteome</keyword>
<dbReference type="Proteomes" id="UP001190700">
    <property type="component" value="Unassembled WGS sequence"/>
</dbReference>
<feature type="compositionally biased region" description="Polar residues" evidence="1">
    <location>
        <begin position="118"/>
        <end position="129"/>
    </location>
</feature>
<gene>
    <name evidence="2" type="ORF">CYMTET_34395</name>
</gene>
<name>A0AAE0FBB7_9CHLO</name>
<dbReference type="AlphaFoldDB" id="A0AAE0FBB7"/>
<reference evidence="2 3" key="1">
    <citation type="journal article" date="2015" name="Genome Biol. Evol.">
        <title>Comparative Genomics of a Bacterivorous Green Alga Reveals Evolutionary Causalities and Consequences of Phago-Mixotrophic Mode of Nutrition.</title>
        <authorList>
            <person name="Burns J.A."/>
            <person name="Paasch A."/>
            <person name="Narechania A."/>
            <person name="Kim E."/>
        </authorList>
    </citation>
    <scope>NUCLEOTIDE SEQUENCE [LARGE SCALE GENOMIC DNA]</scope>
    <source>
        <strain evidence="2 3">PLY_AMNH</strain>
    </source>
</reference>
<feature type="compositionally biased region" description="Acidic residues" evidence="1">
    <location>
        <begin position="140"/>
        <end position="162"/>
    </location>
</feature>